<evidence type="ECO:0000313" key="2">
    <source>
        <dbReference type="Proteomes" id="UP000654075"/>
    </source>
</evidence>
<feature type="non-terminal residue" evidence="1">
    <location>
        <position position="1"/>
    </location>
</feature>
<dbReference type="EMBL" id="CAJNNV010024277">
    <property type="protein sequence ID" value="CAE8609306.1"/>
    <property type="molecule type" value="Genomic_DNA"/>
</dbReference>
<comment type="caution">
    <text evidence="1">The sequence shown here is derived from an EMBL/GenBank/DDBJ whole genome shotgun (WGS) entry which is preliminary data.</text>
</comment>
<sequence length="185" mass="19671">TEWGKPWEEEVVGKAKEVVGKGARAAATAPKETGLAAPRALAADLVTVDRHRQEVVLSVVRLGNRTGCLIATEIVGVVVVAEVEVLAKARWVPLRHPSEVDRQILIEELVMGSVAQAEVVVCSGAVDPVVHHRPPTAATGQADEALCRGGGRLVRANRRQTVAKVTEAGEAMAREREGSSEDPRV</sequence>
<name>A0A813F6V5_POLGL</name>
<evidence type="ECO:0000313" key="1">
    <source>
        <dbReference type="EMBL" id="CAE8609306.1"/>
    </source>
</evidence>
<dbReference type="AlphaFoldDB" id="A0A813F6V5"/>
<dbReference type="Proteomes" id="UP000654075">
    <property type="component" value="Unassembled WGS sequence"/>
</dbReference>
<proteinExistence type="predicted"/>
<organism evidence="1 2">
    <name type="scientific">Polarella glacialis</name>
    <name type="common">Dinoflagellate</name>
    <dbReference type="NCBI Taxonomy" id="89957"/>
    <lineage>
        <taxon>Eukaryota</taxon>
        <taxon>Sar</taxon>
        <taxon>Alveolata</taxon>
        <taxon>Dinophyceae</taxon>
        <taxon>Suessiales</taxon>
        <taxon>Suessiaceae</taxon>
        <taxon>Polarella</taxon>
    </lineage>
</organism>
<accession>A0A813F6V5</accession>
<keyword evidence="2" id="KW-1185">Reference proteome</keyword>
<gene>
    <name evidence="1" type="ORF">PGLA1383_LOCUS27133</name>
</gene>
<protein>
    <submittedName>
        <fullName evidence="1">Uncharacterized protein</fullName>
    </submittedName>
</protein>
<reference evidence="1" key="1">
    <citation type="submission" date="2021-02" db="EMBL/GenBank/DDBJ databases">
        <authorList>
            <person name="Dougan E. K."/>
            <person name="Rhodes N."/>
            <person name="Thang M."/>
            <person name="Chan C."/>
        </authorList>
    </citation>
    <scope>NUCLEOTIDE SEQUENCE</scope>
</reference>